<name>A0A1I4CNR0_9HYPH</name>
<dbReference type="Gene3D" id="2.40.50.90">
    <property type="match status" value="1"/>
</dbReference>
<evidence type="ECO:0008006" key="3">
    <source>
        <dbReference type="Google" id="ProtNLM"/>
    </source>
</evidence>
<accession>A0A1I4CNR0</accession>
<keyword evidence="2" id="KW-1185">Reference proteome</keyword>
<dbReference type="Proteomes" id="UP000323300">
    <property type="component" value="Unassembled WGS sequence"/>
</dbReference>
<dbReference type="AlphaFoldDB" id="A0A1I4CNR0"/>
<reference evidence="1 2" key="1">
    <citation type="submission" date="2016-10" db="EMBL/GenBank/DDBJ databases">
        <authorList>
            <person name="Varghese N."/>
            <person name="Submissions S."/>
        </authorList>
    </citation>
    <scope>NUCLEOTIDE SEQUENCE [LARGE SCALE GENOMIC DNA]</scope>
    <source>
        <strain evidence="1 2">DSM 21822</strain>
    </source>
</reference>
<organism evidence="1 2">
    <name type="scientific">Neomesorhizobium albiziae</name>
    <dbReference type="NCBI Taxonomy" id="335020"/>
    <lineage>
        <taxon>Bacteria</taxon>
        <taxon>Pseudomonadati</taxon>
        <taxon>Pseudomonadota</taxon>
        <taxon>Alphaproteobacteria</taxon>
        <taxon>Hyphomicrobiales</taxon>
        <taxon>Phyllobacteriaceae</taxon>
        <taxon>Neomesorhizobium</taxon>
    </lineage>
</organism>
<protein>
    <recommendedName>
        <fullName evidence="3">Nuclease homologue</fullName>
    </recommendedName>
</protein>
<dbReference type="EMBL" id="FOSL01000013">
    <property type="protein sequence ID" value="SFK81571.1"/>
    <property type="molecule type" value="Genomic_DNA"/>
</dbReference>
<gene>
    <name evidence="1" type="ORF">SAMN04488498_113125</name>
</gene>
<proteinExistence type="predicted"/>
<evidence type="ECO:0000313" key="1">
    <source>
        <dbReference type="EMBL" id="SFK81571.1"/>
    </source>
</evidence>
<dbReference type="InterPro" id="IPR035437">
    <property type="entry name" value="SNase_OB-fold_sf"/>
</dbReference>
<evidence type="ECO:0000313" key="2">
    <source>
        <dbReference type="Proteomes" id="UP000323300"/>
    </source>
</evidence>
<sequence length="102" mass="11423">MTCLVDGDTGWERGVKWRLKGIDTPEYPAHAECDQEPQFAKIATYRMLELMSAGYAIEWLGENDGSRELVQISLMDGRDVGMVLVSEGHAVSWPHVPGVWCK</sequence>
<dbReference type="SUPFAM" id="SSF50199">
    <property type="entry name" value="Staphylococcal nuclease"/>
    <property type="match status" value="1"/>
</dbReference>